<feature type="region of interest" description="Disordered" evidence="1">
    <location>
        <begin position="1"/>
        <end position="38"/>
    </location>
</feature>
<gene>
    <name evidence="2" type="ORF">Zmor_006068</name>
</gene>
<organism evidence="2 3">
    <name type="scientific">Zophobas morio</name>
    <dbReference type="NCBI Taxonomy" id="2755281"/>
    <lineage>
        <taxon>Eukaryota</taxon>
        <taxon>Metazoa</taxon>
        <taxon>Ecdysozoa</taxon>
        <taxon>Arthropoda</taxon>
        <taxon>Hexapoda</taxon>
        <taxon>Insecta</taxon>
        <taxon>Pterygota</taxon>
        <taxon>Neoptera</taxon>
        <taxon>Endopterygota</taxon>
        <taxon>Coleoptera</taxon>
        <taxon>Polyphaga</taxon>
        <taxon>Cucujiformia</taxon>
        <taxon>Tenebrionidae</taxon>
        <taxon>Zophobas</taxon>
    </lineage>
</organism>
<comment type="caution">
    <text evidence="2">The sequence shown here is derived from an EMBL/GenBank/DDBJ whole genome shotgun (WGS) entry which is preliminary data.</text>
</comment>
<evidence type="ECO:0000256" key="1">
    <source>
        <dbReference type="SAM" id="MobiDB-lite"/>
    </source>
</evidence>
<keyword evidence="3" id="KW-1185">Reference proteome</keyword>
<evidence type="ECO:0000313" key="3">
    <source>
        <dbReference type="Proteomes" id="UP001168821"/>
    </source>
</evidence>
<name>A0AA38IU76_9CUCU</name>
<dbReference type="EMBL" id="JALNTZ010000002">
    <property type="protein sequence ID" value="KAJ3661681.1"/>
    <property type="molecule type" value="Genomic_DNA"/>
</dbReference>
<sequence length="113" mass="12422">MDSEIEVSDTEEIQKPIEDSGSDTDAETFSSNSSNNSGTSVDLLATCDCCALQPHSPAPPPFLFTAVGKINFVPDDNSSILQYLENFIEHIIVETDRYTKQQKNQKLVPGNIK</sequence>
<proteinExistence type="predicted"/>
<dbReference type="Proteomes" id="UP001168821">
    <property type="component" value="Unassembled WGS sequence"/>
</dbReference>
<evidence type="ECO:0000313" key="2">
    <source>
        <dbReference type="EMBL" id="KAJ3661681.1"/>
    </source>
</evidence>
<dbReference type="AlphaFoldDB" id="A0AA38IU76"/>
<protein>
    <submittedName>
        <fullName evidence="2">Uncharacterized protein</fullName>
    </submittedName>
</protein>
<feature type="compositionally biased region" description="Acidic residues" evidence="1">
    <location>
        <begin position="1"/>
        <end position="11"/>
    </location>
</feature>
<reference evidence="2" key="1">
    <citation type="journal article" date="2023" name="G3 (Bethesda)">
        <title>Whole genome assemblies of Zophobas morio and Tenebrio molitor.</title>
        <authorList>
            <person name="Kaur S."/>
            <person name="Stinson S.A."/>
            <person name="diCenzo G.C."/>
        </authorList>
    </citation>
    <scope>NUCLEOTIDE SEQUENCE</scope>
    <source>
        <strain evidence="2">QUZm001</strain>
    </source>
</reference>
<accession>A0AA38IU76</accession>